<dbReference type="InterPro" id="IPR042099">
    <property type="entry name" value="ANL_N_sf"/>
</dbReference>
<dbReference type="PANTHER" id="PTHR44845:SF7">
    <property type="entry name" value="PLIPASTATIN SYNTHASE SUBUNIT D"/>
    <property type="match status" value="1"/>
</dbReference>
<dbReference type="InterPro" id="IPR036736">
    <property type="entry name" value="ACP-like_sf"/>
</dbReference>
<dbReference type="GO" id="GO:0008610">
    <property type="term" value="P:lipid biosynthetic process"/>
    <property type="evidence" value="ECO:0007669"/>
    <property type="project" value="InterPro"/>
</dbReference>
<dbReference type="Pfam" id="PF00975">
    <property type="entry name" value="Thioesterase"/>
    <property type="match status" value="1"/>
</dbReference>
<dbReference type="RefSeq" id="WP_013053246.1">
    <property type="nucleotide sequence ID" value="NC_014012.1"/>
</dbReference>
<evidence type="ECO:0000256" key="5">
    <source>
        <dbReference type="ARBA" id="ARBA00022832"/>
    </source>
</evidence>
<dbReference type="Proteomes" id="UP000002350">
    <property type="component" value="Chromosome"/>
</dbReference>
<dbReference type="OrthoDB" id="9757559at2"/>
<feature type="transmembrane region" description="Helical" evidence="7">
    <location>
        <begin position="79"/>
        <end position="100"/>
    </location>
</feature>
<keyword evidence="6" id="KW-0443">Lipid metabolism</keyword>
<dbReference type="InterPro" id="IPR040097">
    <property type="entry name" value="FAAL/FAAC"/>
</dbReference>
<keyword evidence="10" id="KW-1185">Reference proteome</keyword>
<dbReference type="InterPro" id="IPR000873">
    <property type="entry name" value="AMP-dep_synth/lig_dom"/>
</dbReference>
<dbReference type="SUPFAM" id="SSF56801">
    <property type="entry name" value="Acetyl-CoA synthetase-like"/>
    <property type="match status" value="2"/>
</dbReference>
<dbReference type="InterPro" id="IPR001031">
    <property type="entry name" value="Thioesterase"/>
</dbReference>
<keyword evidence="4" id="KW-0597">Phosphoprotein</keyword>
<dbReference type="Gene3D" id="3.40.50.980">
    <property type="match status" value="2"/>
</dbReference>
<dbReference type="InterPro" id="IPR013120">
    <property type="entry name" value="FAR_NAD-bd"/>
</dbReference>
<dbReference type="PANTHER" id="PTHR44845">
    <property type="entry name" value="CARRIER DOMAIN-CONTAINING PROTEIN"/>
    <property type="match status" value="1"/>
</dbReference>
<keyword evidence="7" id="KW-0472">Membrane</keyword>
<reference evidence="10" key="1">
    <citation type="journal article" date="2010" name="Mol. Biosyst.">
        <title>Complete genome sequence and comparative analysis of Shewanella violacea, a psychrophilic and piezophilic bacterium from deep sea floor sediments.</title>
        <authorList>
            <person name="Aono E."/>
            <person name="Baba T."/>
            <person name="Ara T."/>
            <person name="Nishi T."/>
            <person name="Nakamichi T."/>
            <person name="Inamoto E."/>
            <person name="Toyonaga H."/>
            <person name="Hasegawa M."/>
            <person name="Takai Y."/>
            <person name="Okumura Y."/>
            <person name="Baba M."/>
            <person name="Tomita M."/>
            <person name="Kato C."/>
            <person name="Oshima T."/>
            <person name="Nakasone K."/>
            <person name="Mori H."/>
        </authorList>
    </citation>
    <scope>NUCLEOTIDE SEQUENCE [LARGE SCALE GENOMIC DNA]</scope>
    <source>
        <strain evidence="10">JCM 10179 / CIP 106290 / LMG 19151 / DSS12</strain>
    </source>
</reference>
<evidence type="ECO:0000256" key="7">
    <source>
        <dbReference type="SAM" id="Phobius"/>
    </source>
</evidence>
<dbReference type="CDD" id="cd05931">
    <property type="entry name" value="FAAL"/>
    <property type="match status" value="1"/>
</dbReference>
<protein>
    <recommendedName>
        <fullName evidence="8">Carrier domain-containing protein</fullName>
    </recommendedName>
</protein>
<evidence type="ECO:0000256" key="2">
    <source>
        <dbReference type="ARBA" id="ARBA00006432"/>
    </source>
</evidence>
<evidence type="ECO:0000256" key="3">
    <source>
        <dbReference type="ARBA" id="ARBA00022450"/>
    </source>
</evidence>
<accession>D4ZDP4</accession>
<dbReference type="FunFam" id="1.10.1200.10:FF:000005">
    <property type="entry name" value="Nonribosomal peptide synthetase 1"/>
    <property type="match status" value="1"/>
</dbReference>
<dbReference type="InterPro" id="IPR009081">
    <property type="entry name" value="PP-bd_ACP"/>
</dbReference>
<dbReference type="PROSITE" id="PS50075">
    <property type="entry name" value="CARRIER"/>
    <property type="match status" value="1"/>
</dbReference>
<dbReference type="Pfam" id="PF00501">
    <property type="entry name" value="AMP-binding"/>
    <property type="match status" value="2"/>
</dbReference>
<dbReference type="Gene3D" id="1.10.1200.10">
    <property type="entry name" value="ACP-like"/>
    <property type="match status" value="2"/>
</dbReference>
<dbReference type="FunFam" id="3.40.50.980:FF:000001">
    <property type="entry name" value="Non-ribosomal peptide synthetase"/>
    <property type="match status" value="1"/>
</dbReference>
<dbReference type="Gene3D" id="2.30.38.10">
    <property type="entry name" value="Luciferase, Domain 3"/>
    <property type="match status" value="1"/>
</dbReference>
<name>D4ZDP4_SHEVD</name>
<dbReference type="Gene3D" id="3.30.300.30">
    <property type="match status" value="2"/>
</dbReference>
<dbReference type="FunFam" id="3.40.50.12780:FF:000013">
    <property type="entry name" value="Long-chain-fatty-acid--AMP ligase FadD32"/>
    <property type="match status" value="1"/>
</dbReference>
<dbReference type="Gene3D" id="3.40.50.720">
    <property type="entry name" value="NAD(P)-binding Rossmann-like Domain"/>
    <property type="match status" value="1"/>
</dbReference>
<keyword evidence="7" id="KW-0812">Transmembrane</keyword>
<dbReference type="Gene3D" id="3.40.50.1820">
    <property type="entry name" value="alpha/beta hydrolase"/>
    <property type="match status" value="1"/>
</dbReference>
<gene>
    <name evidence="9" type="ordered locus">SVI_3984</name>
</gene>
<dbReference type="KEGG" id="svo:SVI_3984"/>
<feature type="domain" description="Carrier" evidence="8">
    <location>
        <begin position="1582"/>
        <end position="1657"/>
    </location>
</feature>
<dbReference type="NCBIfam" id="TIGR01733">
    <property type="entry name" value="AA-adenyl-dom"/>
    <property type="match status" value="1"/>
</dbReference>
<dbReference type="Gene3D" id="3.40.50.12780">
    <property type="entry name" value="N-terminal domain of ligase-like"/>
    <property type="match status" value="1"/>
</dbReference>
<dbReference type="EMBL" id="AP011177">
    <property type="protein sequence ID" value="BAJ03955.1"/>
    <property type="molecule type" value="Genomic_DNA"/>
</dbReference>
<dbReference type="InterPro" id="IPR010071">
    <property type="entry name" value="AA_adenyl_dom"/>
</dbReference>
<dbReference type="Pfam" id="PF07993">
    <property type="entry name" value="NAD_binding_4"/>
    <property type="match status" value="1"/>
</dbReference>
<dbReference type="eggNOG" id="COG0318">
    <property type="taxonomic scope" value="Bacteria"/>
</dbReference>
<evidence type="ECO:0000256" key="4">
    <source>
        <dbReference type="ARBA" id="ARBA00022553"/>
    </source>
</evidence>
<dbReference type="Pfam" id="PF00550">
    <property type="entry name" value="PP-binding"/>
    <property type="match status" value="2"/>
</dbReference>
<evidence type="ECO:0000313" key="10">
    <source>
        <dbReference type="Proteomes" id="UP000002350"/>
    </source>
</evidence>
<dbReference type="CDD" id="cd05930">
    <property type="entry name" value="A_NRPS"/>
    <property type="match status" value="1"/>
</dbReference>
<keyword evidence="7" id="KW-1133">Transmembrane helix</keyword>
<organism evidence="9 10">
    <name type="scientific">Shewanella violacea (strain JCM 10179 / CIP 106290 / LMG 19151 / DSS12)</name>
    <dbReference type="NCBI Taxonomy" id="637905"/>
    <lineage>
        <taxon>Bacteria</taxon>
        <taxon>Pseudomonadati</taxon>
        <taxon>Pseudomonadota</taxon>
        <taxon>Gammaproteobacteria</taxon>
        <taxon>Alteromonadales</taxon>
        <taxon>Shewanellaceae</taxon>
        <taxon>Shewanella</taxon>
    </lineage>
</organism>
<evidence type="ECO:0000256" key="6">
    <source>
        <dbReference type="ARBA" id="ARBA00023098"/>
    </source>
</evidence>
<dbReference type="HOGENOM" id="CLU_000022_0_9_6"/>
<evidence type="ECO:0000259" key="8">
    <source>
        <dbReference type="PROSITE" id="PS50075"/>
    </source>
</evidence>
<keyword evidence="3" id="KW-0596">Phosphopantetheine</keyword>
<keyword evidence="5" id="KW-0276">Fatty acid metabolism</keyword>
<dbReference type="SUPFAM" id="SSF51735">
    <property type="entry name" value="NAD(P)-binding Rossmann-fold domains"/>
    <property type="match status" value="1"/>
</dbReference>
<dbReference type="STRING" id="637905.SVI_3984"/>
<dbReference type="SUPFAM" id="SSF47336">
    <property type="entry name" value="ACP-like"/>
    <property type="match status" value="2"/>
</dbReference>
<dbReference type="InterPro" id="IPR045851">
    <property type="entry name" value="AMP-bd_C_sf"/>
</dbReference>
<dbReference type="FunFam" id="3.40.50.12780:FF:000012">
    <property type="entry name" value="Non-ribosomal peptide synthetase"/>
    <property type="match status" value="1"/>
</dbReference>
<dbReference type="GO" id="GO:0006631">
    <property type="term" value="P:fatty acid metabolic process"/>
    <property type="evidence" value="ECO:0007669"/>
    <property type="project" value="UniProtKB-KW"/>
</dbReference>
<dbReference type="InterPro" id="IPR025110">
    <property type="entry name" value="AMP-bd_C"/>
</dbReference>
<dbReference type="GO" id="GO:0071766">
    <property type="term" value="P:Actinobacterium-type cell wall biogenesis"/>
    <property type="evidence" value="ECO:0007669"/>
    <property type="project" value="UniProtKB-ARBA"/>
</dbReference>
<dbReference type="InterPro" id="IPR036291">
    <property type="entry name" value="NAD(P)-bd_dom_sf"/>
</dbReference>
<comment type="cofactor">
    <cofactor evidence="1">
        <name>pantetheine 4'-phosphate</name>
        <dbReference type="ChEBI" id="CHEBI:47942"/>
    </cofactor>
</comment>
<dbReference type="eggNOG" id="COG1020">
    <property type="taxonomic scope" value="Bacteria"/>
</dbReference>
<sequence>MEPKSFNLAEQTSLVAVLQHRAQITPNKVAYIYLENGEDIEVPITYAELDCRARELAAQLQGKNPLIQQERVLLIYPQGIDFIVAFFATLYAGAIAVLVYPPSSKKMAQRLNGIVEDCNVKLILSTAKVISRMDRMNMVTDAGEQDEDAINIPAQYWINSDNLDPEAARDFKQPIILGEHLAFLQYTSGSTGTPKGVMISHSNLMANQAAIKDIYQHDDKTIFVGWLPLIHDMGLIGNVLQPMYLGISLVFMSPLHFVQKPVRWLRAISKYQATTSGGPNFAYDLCVRKIADADLADLDLSSWTLAYNGAEPVRKETVSRFNQRFSVCGLKPESHMAVYGLAEATLIVTGTNKQAVLATSDNVDYMSSGTCVEVDRVRIVNPETCVEADEQQEGEIWVHGPSVAKGYWNRPEETQTTFKAQILGSELHYMRTGDTGYCKNGEIHVTGRIKDIVIVQGKNFHPEDIEWSLIDVQGLRVGGSVAFSLDVVDEQGQTSESLVVVAGVLESDSDKHPSIISNIRSFIYQDHQLQVDRVVLIKPKQIPMTTSGKVQRRLTRQMLVANEFTILGDDLLAAVDDKSTQARSSIVAATTKAELELTSMWGAILGLSASDIGITDNFFDLGGSSLTMLELSIQLNTTMELLFRYPTISSYLYRTSEYEFPEVEKDIYLPAANIDRSLEGETGISLITGGTGFFGLHFLQSMMQRTQDKFVLLIRGENDDVMNKKFTDAVAYFHMEKDIDIGRVILIRGDLSEHHVGIPDDKYPWVCQNVDKIFHIGSHVNNWLPYEGIREINVDGTRSLLALARTGRKKEFHYTSTSTFSPDKADPSVFLEGDTIDKNDINRFFGYDISKYASEQMCRIAREEGLICNIYRLVWIGGHIETGLTKLNDGFNIMLRILITIKAFPKGNYLHDITPVDLLADGMASVQGKAKNTDFNLTSQSKESIDMKRLAVMLRGMGYQIDEVSRTEFVERLKNYPLEQWDEHCKSYRQLVIRLFEDPTPKIESFYDGSNFRKHVDPNLLVKMEQKFIDTWFEKTVNFLVSNNALPTPEGNVYDDEIKTLLTWGQHKGEFTHQQCIHHVFAQQVQRTPEAIAVRFNQDSLTYQELNERSEQVAQYLRNHAIAPGAVVGLCIERSTHLIVSILAIFKAGCAYLPLDPNYPAASLDHMIEDCAVKHILVANKSPQALVLHREKLISLTDVDFAMYAASELAPGISNTGQQSRPSDLAYVIYTSGTTGKPKGVQVEHRSVVNHSLSMADVFGLTGQDNVLQFSTINFDSFIEEVFPSLFTGATVVMIEQEKLTQVSELTELILQQSVNVVKFSTAYWHTVSKVNLQQLGVRLLAIGGEEADIQKYNEWRVINTDIPLINTYGPTETTVSASYSVLNGPLDNITIGRPIANTQAYILDSNLVPVAIGFVGELYIAGEGVSRGYLNNAELTAQVFIDNPFSGHSKMYKTGDLVRWDNAGNIEFMGRTDNQVKVRGYRIELGAIESVLNDYQGISQAVVVLKQIETKKKVVAYVVANNEAIDIAELGEHLSQALPSYMLPNLILPLDDIPLNPNGKVDRGLLEKMEINSEKSINFTSPVTDNEIKMTAIWQDVLAVSSVGLHDDFMELGGHSLLVMSLISEVNQEFNANVSINDIYESATVAKLLAVVENNDYEQGSNLVEFPNVHLSKTELTQVKPLFLVHGLGGHLASFYPLVKNLKQQLHDVYDIDIAVYGLEANGFKAQQQHFASVDEMVSEYIKLIKAKQASGPYLIGGWSYGVSIAYHIVQALINQGDEVEVFISIDAEAPYVPKDFAEFLRDNDVSGLNDLYQDEKLAALLKNFGKRFGFISNDKECIKQQFYRFLGYSQDDSQDQVERFNKVAIANLLNAKDFNPSTINPVNSLLVKASQSVFDDYVADWYDLLDSKMISLLTLTGDHWSIMQEQELASNLARVLAVSSQVVINES</sequence>
<evidence type="ECO:0000256" key="1">
    <source>
        <dbReference type="ARBA" id="ARBA00001957"/>
    </source>
</evidence>
<evidence type="ECO:0000313" key="9">
    <source>
        <dbReference type="EMBL" id="BAJ03955.1"/>
    </source>
</evidence>
<proteinExistence type="inferred from homology"/>
<comment type="similarity">
    <text evidence="2">Belongs to the ATP-dependent AMP-binding enzyme family.</text>
</comment>
<dbReference type="PROSITE" id="PS00455">
    <property type="entry name" value="AMP_BINDING"/>
    <property type="match status" value="2"/>
</dbReference>
<dbReference type="InterPro" id="IPR029058">
    <property type="entry name" value="AB_hydrolase_fold"/>
</dbReference>
<dbReference type="InterPro" id="IPR020845">
    <property type="entry name" value="AMP-binding_CS"/>
</dbReference>
<dbReference type="SUPFAM" id="SSF53474">
    <property type="entry name" value="alpha/beta-Hydrolases"/>
    <property type="match status" value="1"/>
</dbReference>
<dbReference type="Pfam" id="PF23024">
    <property type="entry name" value="AMP-dom_DIP2-like"/>
    <property type="match status" value="1"/>
</dbReference>
<dbReference type="Pfam" id="PF13193">
    <property type="entry name" value="AMP-binding_C"/>
    <property type="match status" value="1"/>
</dbReference>